<proteinExistence type="predicted"/>
<sequence length="176" mass="17946">MPPKTIVSLLAGAGVISICLSAGLARAGGGSVSSPVQVSLRILPASASPAPRPARKVPVTVPAGTAVTLRIVDRLPPSQEGTVVARRFLMEVARPLTVGGLVAVPAHTPAEGELMPAPASRKSVPQMAQANWLLLDNQSVPLSGQFAYSGSSPDGTIEAVMLQDMTIIVDAPVASE</sequence>
<dbReference type="OrthoDB" id="9915332at2"/>
<reference evidence="1 2" key="1">
    <citation type="submission" date="2018-09" db="EMBL/GenBank/DDBJ databases">
        <title>Altererythrobacter sp.Ery1 and Ery12, the genome sequencing of novel strains in genus Alterythrobacter.</title>
        <authorList>
            <person name="Cheng H."/>
            <person name="Wu Y.-H."/>
            <person name="Fang C."/>
            <person name="Xu X.-W."/>
        </authorList>
    </citation>
    <scope>NUCLEOTIDE SEQUENCE [LARGE SCALE GENOMIC DNA]</scope>
    <source>
        <strain evidence="1 2">Ery12</strain>
    </source>
</reference>
<gene>
    <name evidence="1" type="ORF">D6858_04020</name>
</gene>
<evidence type="ECO:0000313" key="1">
    <source>
        <dbReference type="EMBL" id="RJX69078.1"/>
    </source>
</evidence>
<dbReference type="RefSeq" id="WP_120107385.1">
    <property type="nucleotide sequence ID" value="NZ_RAHJ01000014.1"/>
</dbReference>
<evidence type="ECO:0000313" key="2">
    <source>
        <dbReference type="Proteomes" id="UP000284322"/>
    </source>
</evidence>
<dbReference type="Proteomes" id="UP000284322">
    <property type="component" value="Unassembled WGS sequence"/>
</dbReference>
<name>A0A419R3H4_9SPHN</name>
<keyword evidence="2" id="KW-1185">Reference proteome</keyword>
<organism evidence="1 2">
    <name type="scientific">Tsuneonella suprasediminis</name>
    <dbReference type="NCBI Taxonomy" id="2306996"/>
    <lineage>
        <taxon>Bacteria</taxon>
        <taxon>Pseudomonadati</taxon>
        <taxon>Pseudomonadota</taxon>
        <taxon>Alphaproteobacteria</taxon>
        <taxon>Sphingomonadales</taxon>
        <taxon>Erythrobacteraceae</taxon>
        <taxon>Tsuneonella</taxon>
    </lineage>
</organism>
<accession>A0A419R3H4</accession>
<protein>
    <submittedName>
        <fullName evidence="1">Uncharacterized protein</fullName>
    </submittedName>
</protein>
<comment type="caution">
    <text evidence="1">The sequence shown here is derived from an EMBL/GenBank/DDBJ whole genome shotgun (WGS) entry which is preliminary data.</text>
</comment>
<dbReference type="EMBL" id="RAHJ01000014">
    <property type="protein sequence ID" value="RJX69078.1"/>
    <property type="molecule type" value="Genomic_DNA"/>
</dbReference>
<dbReference type="AlphaFoldDB" id="A0A419R3H4"/>